<evidence type="ECO:0000256" key="5">
    <source>
        <dbReference type="ARBA" id="ARBA00016634"/>
    </source>
</evidence>
<dbReference type="InterPro" id="IPR036901">
    <property type="entry name" value="Asp/Orn_carbamoylTrfase_sf"/>
</dbReference>
<evidence type="ECO:0000256" key="2">
    <source>
        <dbReference type="ARBA" id="ARBA00004975"/>
    </source>
</evidence>
<dbReference type="PROSITE" id="PS00097">
    <property type="entry name" value="CARBAMOYLTRANSFERASE"/>
    <property type="match status" value="1"/>
</dbReference>
<evidence type="ECO:0000313" key="12">
    <source>
        <dbReference type="Proteomes" id="UP001596002"/>
    </source>
</evidence>
<evidence type="ECO:0000256" key="8">
    <source>
        <dbReference type="HAMAP-Rule" id="MF_01109"/>
    </source>
</evidence>
<feature type="domain" description="Aspartate/ornithine carbamoyltransferase carbamoyl-P binding" evidence="10">
    <location>
        <begin position="19"/>
        <end position="159"/>
    </location>
</feature>
<dbReference type="PRINTS" id="PR00102">
    <property type="entry name" value="OTCASE"/>
</dbReference>
<feature type="binding site" evidence="8">
    <location>
        <position position="309"/>
    </location>
    <ligand>
        <name>carbamoyl phosphate</name>
        <dbReference type="ChEBI" id="CHEBI:58228"/>
    </ligand>
</feature>
<evidence type="ECO:0000256" key="3">
    <source>
        <dbReference type="ARBA" id="ARBA00007805"/>
    </source>
</evidence>
<comment type="caution">
    <text evidence="11">The sequence shown here is derived from an EMBL/GenBank/DDBJ whole genome shotgun (WGS) entry which is preliminary data.</text>
</comment>
<evidence type="ECO:0000256" key="4">
    <source>
        <dbReference type="ARBA" id="ARBA00013007"/>
    </source>
</evidence>
<dbReference type="Pfam" id="PF00185">
    <property type="entry name" value="OTCace"/>
    <property type="match status" value="1"/>
</dbReference>
<dbReference type="Pfam" id="PF02729">
    <property type="entry name" value="OTCace_N"/>
    <property type="match status" value="1"/>
</dbReference>
<feature type="binding site" evidence="8">
    <location>
        <begin position="281"/>
        <end position="282"/>
    </location>
    <ligand>
        <name>carbamoyl phosphate</name>
        <dbReference type="ChEBI" id="CHEBI:58228"/>
    </ligand>
</feature>
<dbReference type="NCBIfam" id="TIGR00658">
    <property type="entry name" value="orni_carb_tr"/>
    <property type="match status" value="1"/>
</dbReference>
<protein>
    <recommendedName>
        <fullName evidence="5 8">Ornithine carbamoyltransferase</fullName>
        <shortName evidence="8">OTCase</shortName>
        <ecNumber evidence="4 8">2.1.3.3</ecNumber>
    </recommendedName>
</protein>
<comment type="catalytic activity">
    <reaction evidence="7 8">
        <text>carbamoyl phosphate + L-ornithine = L-citrulline + phosphate + H(+)</text>
        <dbReference type="Rhea" id="RHEA:19513"/>
        <dbReference type="ChEBI" id="CHEBI:15378"/>
        <dbReference type="ChEBI" id="CHEBI:43474"/>
        <dbReference type="ChEBI" id="CHEBI:46911"/>
        <dbReference type="ChEBI" id="CHEBI:57743"/>
        <dbReference type="ChEBI" id="CHEBI:58228"/>
        <dbReference type="EC" id="2.1.3.3"/>
    </reaction>
</comment>
<evidence type="ECO:0000256" key="6">
    <source>
        <dbReference type="ARBA" id="ARBA00022679"/>
    </source>
</evidence>
<comment type="similarity">
    <text evidence="3 8">Belongs to the aspartate/ornithine carbamoyltransferase superfamily. OTCase family.</text>
</comment>
<reference evidence="12" key="1">
    <citation type="journal article" date="2019" name="Int. J. Syst. Evol. Microbiol.">
        <title>The Global Catalogue of Microorganisms (GCM) 10K type strain sequencing project: providing services to taxonomists for standard genome sequencing and annotation.</title>
        <authorList>
            <consortium name="The Broad Institute Genomics Platform"/>
            <consortium name="The Broad Institute Genome Sequencing Center for Infectious Disease"/>
            <person name="Wu L."/>
            <person name="Ma J."/>
        </authorList>
    </citation>
    <scope>NUCLEOTIDE SEQUENCE [LARGE SCALE GENOMIC DNA]</scope>
    <source>
        <strain evidence="12">WYCCWR 12678</strain>
    </source>
</reference>
<evidence type="ECO:0000259" key="10">
    <source>
        <dbReference type="Pfam" id="PF02729"/>
    </source>
</evidence>
<evidence type="ECO:0000313" key="11">
    <source>
        <dbReference type="EMBL" id="MFC4768310.1"/>
    </source>
</evidence>
<dbReference type="InterPro" id="IPR006131">
    <property type="entry name" value="Asp_carbamoyltransf_Asp/Orn-bd"/>
</dbReference>
<evidence type="ECO:0000256" key="7">
    <source>
        <dbReference type="ARBA" id="ARBA00048772"/>
    </source>
</evidence>
<dbReference type="InterPro" id="IPR006130">
    <property type="entry name" value="Asp/Orn_carbamoylTrfase"/>
</dbReference>
<feature type="domain" description="Aspartate/ornithine carbamoyltransferase Asp/Orn-binding" evidence="9">
    <location>
        <begin position="165"/>
        <end position="319"/>
    </location>
</feature>
<dbReference type="SUPFAM" id="SSF53671">
    <property type="entry name" value="Aspartate/ornithine carbamoyltransferase"/>
    <property type="match status" value="1"/>
</dbReference>
<feature type="binding site" evidence="8">
    <location>
        <begin position="146"/>
        <end position="149"/>
    </location>
    <ligand>
        <name>carbamoyl phosphate</name>
        <dbReference type="ChEBI" id="CHEBI:58228"/>
    </ligand>
</feature>
<dbReference type="HAMAP" id="MF_01109">
    <property type="entry name" value="OTCase"/>
    <property type="match status" value="1"/>
</dbReference>
<dbReference type="InterPro" id="IPR006132">
    <property type="entry name" value="Asp/Orn_carbamoyltranf_P-bd"/>
</dbReference>
<accession>A0ABV9Q2D1</accession>
<organism evidence="11 12">
    <name type="scientific">Effusibacillus consociatus</name>
    <dbReference type="NCBI Taxonomy" id="1117041"/>
    <lineage>
        <taxon>Bacteria</taxon>
        <taxon>Bacillati</taxon>
        <taxon>Bacillota</taxon>
        <taxon>Bacilli</taxon>
        <taxon>Bacillales</taxon>
        <taxon>Alicyclobacillaceae</taxon>
        <taxon>Effusibacillus</taxon>
    </lineage>
</organism>
<feature type="binding site" evidence="8">
    <location>
        <position position="95"/>
    </location>
    <ligand>
        <name>carbamoyl phosphate</name>
        <dbReference type="ChEBI" id="CHEBI:58228"/>
    </ligand>
</feature>
<dbReference type="PRINTS" id="PR00100">
    <property type="entry name" value="AOTCASE"/>
</dbReference>
<keyword evidence="12" id="KW-1185">Reference proteome</keyword>
<evidence type="ECO:0000259" key="9">
    <source>
        <dbReference type="Pfam" id="PF00185"/>
    </source>
</evidence>
<feature type="binding site" evidence="8">
    <location>
        <position position="241"/>
    </location>
    <ligand>
        <name>L-ornithine</name>
        <dbReference type="ChEBI" id="CHEBI:46911"/>
    </ligand>
</feature>
<dbReference type="EC" id="2.1.3.3" evidence="4 8"/>
<comment type="function">
    <text evidence="1">Reversibly catalyzes the transfer of the carbamoyl group from carbamoyl phosphate (CP) to the N(epsilon) atom of ornithine (ORN) to produce L-citrulline.</text>
</comment>
<dbReference type="Proteomes" id="UP001596002">
    <property type="component" value="Unassembled WGS sequence"/>
</dbReference>
<keyword evidence="6 8" id="KW-0808">Transferase</keyword>
<evidence type="ECO:0000256" key="1">
    <source>
        <dbReference type="ARBA" id="ARBA00003822"/>
    </source>
</evidence>
<dbReference type="InterPro" id="IPR002292">
    <property type="entry name" value="Orn/put_carbamltrans"/>
</dbReference>
<gene>
    <name evidence="11" type="primary">argF</name>
    <name evidence="11" type="ORF">ACFO8Q_13230</name>
</gene>
<feature type="binding site" evidence="8">
    <location>
        <position position="119"/>
    </location>
    <ligand>
        <name>carbamoyl phosphate</name>
        <dbReference type="ChEBI" id="CHEBI:58228"/>
    </ligand>
</feature>
<comment type="pathway">
    <text evidence="2">Amino-acid biosynthesis; L-arginine biosynthesis; L-arginine from L-ornithine and carbamoyl phosphate: step 1/3.</text>
</comment>
<keyword evidence="8" id="KW-0963">Cytoplasm</keyword>
<dbReference type="Gene3D" id="3.40.50.1370">
    <property type="entry name" value="Aspartate/ornithine carbamoyltransferase"/>
    <property type="match status" value="2"/>
</dbReference>
<feature type="binding site" evidence="8">
    <location>
        <position position="177"/>
    </location>
    <ligand>
        <name>L-ornithine</name>
        <dbReference type="ChEBI" id="CHEBI:46911"/>
    </ligand>
</feature>
<comment type="subcellular location">
    <subcellularLocation>
        <location evidence="8">Cytoplasm</location>
    </subcellularLocation>
</comment>
<dbReference type="NCBIfam" id="NF001986">
    <property type="entry name" value="PRK00779.1"/>
    <property type="match status" value="1"/>
</dbReference>
<dbReference type="GO" id="GO:0004585">
    <property type="term" value="F:ornithine carbamoyltransferase activity"/>
    <property type="evidence" value="ECO:0007669"/>
    <property type="project" value="UniProtKB-EC"/>
</dbReference>
<dbReference type="InterPro" id="IPR024904">
    <property type="entry name" value="OTCase_ArgI"/>
</dbReference>
<feature type="binding site" evidence="8">
    <location>
        <begin position="68"/>
        <end position="71"/>
    </location>
    <ligand>
        <name>carbamoyl phosphate</name>
        <dbReference type="ChEBI" id="CHEBI:58228"/>
    </ligand>
</feature>
<dbReference type="PANTHER" id="PTHR45753">
    <property type="entry name" value="ORNITHINE CARBAMOYLTRANSFERASE, MITOCHONDRIAL"/>
    <property type="match status" value="1"/>
</dbReference>
<proteinExistence type="inferred from homology"/>
<dbReference type="RefSeq" id="WP_380026264.1">
    <property type="nucleotide sequence ID" value="NZ_JBHSHC010000099.1"/>
</dbReference>
<dbReference type="EMBL" id="JBHSHC010000099">
    <property type="protein sequence ID" value="MFC4768310.1"/>
    <property type="molecule type" value="Genomic_DNA"/>
</dbReference>
<dbReference type="PANTHER" id="PTHR45753:SF3">
    <property type="entry name" value="ORNITHINE TRANSCARBAMYLASE, MITOCHONDRIAL"/>
    <property type="match status" value="1"/>
</dbReference>
<feature type="binding site" evidence="8">
    <location>
        <begin position="245"/>
        <end position="246"/>
    </location>
    <ligand>
        <name>L-ornithine</name>
        <dbReference type="ChEBI" id="CHEBI:46911"/>
    </ligand>
</feature>
<name>A0ABV9Q2D1_9BACL</name>
<sequence length="322" mass="35864">MAKSVPMVRDWQLNRLKGRDFIDFADYTPAELEYLLNLAETIKEKQKKGEMYQPLLGKTLGMFFTKASTRTRVSFEVGMFQLGGHALFLSGSDTQIGRGEPISDTARVMSRYVDGIMIRTFGHDDVVELAEHADIPVINALTDLHHPCQVLADILTLKEYKGKLQGLTVAYVGDGNNMANSWIQAAPKFGLNMRVATPTGYECDPAVVEQTKKFAKEYGTELVFTNDPVEAVQGADLVYTDVWASMGQEAEQEERVQKFADYQVNEALCSHAKPDYLFMHCLPAHRGEEVTAEIIDGPHSVIFDEAENRLHVQKAILAATLG</sequence>